<dbReference type="InterPro" id="IPR007171">
    <property type="entry name" value="DUF371"/>
</dbReference>
<dbReference type="PATRIC" id="fig|1227491.4.peg.3287"/>
<dbReference type="EMBL" id="AOIP01000033">
    <property type="protein sequence ID" value="ELZ03251.1"/>
    <property type="molecule type" value="Genomic_DNA"/>
</dbReference>
<accession>M0AX21</accession>
<reference evidence="1 2" key="1">
    <citation type="journal article" date="2014" name="PLoS Genet.">
        <title>Phylogenetically driven sequencing of extremely halophilic archaea reveals strategies for static and dynamic osmo-response.</title>
        <authorList>
            <person name="Becker E.A."/>
            <person name="Seitzer P.M."/>
            <person name="Tritt A."/>
            <person name="Larsen D."/>
            <person name="Krusor M."/>
            <person name="Yao A.I."/>
            <person name="Wu D."/>
            <person name="Madern D."/>
            <person name="Eisen J.A."/>
            <person name="Darling A.E."/>
            <person name="Facciotti M.T."/>
        </authorList>
    </citation>
    <scope>NUCLEOTIDE SEQUENCE [LARGE SCALE GENOMIC DNA]</scope>
    <source>
        <strain evidence="1 2">DSM 13077</strain>
    </source>
</reference>
<keyword evidence="2" id="KW-1185">Reference proteome</keyword>
<gene>
    <name evidence="1" type="ORF">C480_16000</name>
</gene>
<sequence>MTGDSDAMDEIDETDDDADKYTEVIHATGHEHVSAAHASTFEITTDDYLTPAGDCILAIDADRAPADFDPEFVAACRDADATITVTVEADGHRESVTGRGHPDLEFTNERSAVGRTSDYVDDRTVVVGASFAAEGFDRELVAALASGAETTVTLTVE</sequence>
<dbReference type="AlphaFoldDB" id="M0AX21"/>
<dbReference type="PANTHER" id="PTHR40696">
    <property type="entry name" value="DUF371 FAMILY PROTEIN"/>
    <property type="match status" value="1"/>
</dbReference>
<proteinExistence type="predicted"/>
<dbReference type="Proteomes" id="UP000011591">
    <property type="component" value="Unassembled WGS sequence"/>
</dbReference>
<dbReference type="Gene3D" id="2.60.120.630">
    <property type="entry name" value="mth639 domain like"/>
    <property type="match status" value="1"/>
</dbReference>
<evidence type="ECO:0000313" key="2">
    <source>
        <dbReference type="Proteomes" id="UP000011591"/>
    </source>
</evidence>
<name>M0AX21_9EURY</name>
<dbReference type="InterPro" id="IPR023131">
    <property type="entry name" value="Mth639-like_dom_sf"/>
</dbReference>
<comment type="caution">
    <text evidence="1">The sequence shown here is derived from an EMBL/GenBank/DDBJ whole genome shotgun (WGS) entry which is preliminary data.</text>
</comment>
<protein>
    <recommendedName>
        <fullName evidence="3">DUF371 domain-containing protein</fullName>
    </recommendedName>
</protein>
<dbReference type="PANTHER" id="PTHR40696:SF1">
    <property type="entry name" value="DUF371 DOMAIN-CONTAINING PROTEIN"/>
    <property type="match status" value="1"/>
</dbReference>
<evidence type="ECO:0000313" key="1">
    <source>
        <dbReference type="EMBL" id="ELZ03251.1"/>
    </source>
</evidence>
<evidence type="ECO:0008006" key="3">
    <source>
        <dbReference type="Google" id="ProtNLM"/>
    </source>
</evidence>
<dbReference type="Pfam" id="PF04027">
    <property type="entry name" value="DUF371"/>
    <property type="match status" value="1"/>
</dbReference>
<organism evidence="1 2">
    <name type="scientific">Natrialba aegyptia DSM 13077</name>
    <dbReference type="NCBI Taxonomy" id="1227491"/>
    <lineage>
        <taxon>Archaea</taxon>
        <taxon>Methanobacteriati</taxon>
        <taxon>Methanobacteriota</taxon>
        <taxon>Stenosarchaea group</taxon>
        <taxon>Halobacteria</taxon>
        <taxon>Halobacteriales</taxon>
        <taxon>Natrialbaceae</taxon>
        <taxon>Natrialba</taxon>
    </lineage>
</organism>